<feature type="region of interest" description="Disordered" evidence="1">
    <location>
        <begin position="1"/>
        <end position="72"/>
    </location>
</feature>
<keyword evidence="3" id="KW-1185">Reference proteome</keyword>
<dbReference type="Proteomes" id="UP001589718">
    <property type="component" value="Unassembled WGS sequence"/>
</dbReference>
<evidence type="ECO:0000313" key="2">
    <source>
        <dbReference type="EMBL" id="MFB9518371.1"/>
    </source>
</evidence>
<reference evidence="2 3" key="1">
    <citation type="submission" date="2024-09" db="EMBL/GenBank/DDBJ databases">
        <authorList>
            <person name="Sun Q."/>
            <person name="Mori K."/>
        </authorList>
    </citation>
    <scope>NUCLEOTIDE SEQUENCE [LARGE SCALE GENOMIC DNA]</scope>
    <source>
        <strain evidence="2 3">JCM 4362</strain>
    </source>
</reference>
<dbReference type="EMBL" id="JBHMCR010000001">
    <property type="protein sequence ID" value="MFB9518371.1"/>
    <property type="molecule type" value="Genomic_DNA"/>
</dbReference>
<protein>
    <submittedName>
        <fullName evidence="2">Uncharacterized protein</fullName>
    </submittedName>
</protein>
<feature type="compositionally biased region" description="Basic and acidic residues" evidence="1">
    <location>
        <begin position="1"/>
        <end position="10"/>
    </location>
</feature>
<gene>
    <name evidence="2" type="ORF">ACFFTU_00100</name>
</gene>
<sequence>MAAARAEGRGVRGRPRRTRTSHQYRRAPSPTGSHERAWSLGEHGPRLFGRAGNTGPGAAPGWRKNAQAGVVP</sequence>
<evidence type="ECO:0000313" key="3">
    <source>
        <dbReference type="Proteomes" id="UP001589718"/>
    </source>
</evidence>
<feature type="compositionally biased region" description="Basic residues" evidence="1">
    <location>
        <begin position="11"/>
        <end position="25"/>
    </location>
</feature>
<comment type="caution">
    <text evidence="2">The sequence shown here is derived from an EMBL/GenBank/DDBJ whole genome shotgun (WGS) entry which is preliminary data.</text>
</comment>
<evidence type="ECO:0000256" key="1">
    <source>
        <dbReference type="SAM" id="MobiDB-lite"/>
    </source>
</evidence>
<organism evidence="2 3">
    <name type="scientific">Streptomyces cremeus</name>
    <dbReference type="NCBI Taxonomy" id="66881"/>
    <lineage>
        <taxon>Bacteria</taxon>
        <taxon>Bacillati</taxon>
        <taxon>Actinomycetota</taxon>
        <taxon>Actinomycetes</taxon>
        <taxon>Kitasatosporales</taxon>
        <taxon>Streptomycetaceae</taxon>
        <taxon>Streptomyces</taxon>
    </lineage>
</organism>
<dbReference type="RefSeq" id="WP_345227873.1">
    <property type="nucleotide sequence ID" value="NZ_BAAAXE010000014.1"/>
</dbReference>
<name>A0ABV5P726_STRCM</name>
<proteinExistence type="predicted"/>
<accession>A0ABV5P726</accession>